<accession>A0ACB9F8S6</accession>
<keyword evidence="2" id="KW-1185">Reference proteome</keyword>
<name>A0ACB9F8S6_CICIN</name>
<gene>
    <name evidence="1" type="ORF">L2E82_18066</name>
</gene>
<reference evidence="1 2" key="2">
    <citation type="journal article" date="2022" name="Mol. Ecol. Resour.">
        <title>The genomes of chicory, endive, great burdock and yacon provide insights into Asteraceae paleo-polyploidization history and plant inulin production.</title>
        <authorList>
            <person name="Fan W."/>
            <person name="Wang S."/>
            <person name="Wang H."/>
            <person name="Wang A."/>
            <person name="Jiang F."/>
            <person name="Liu H."/>
            <person name="Zhao H."/>
            <person name="Xu D."/>
            <person name="Zhang Y."/>
        </authorList>
    </citation>
    <scope>NUCLEOTIDE SEQUENCE [LARGE SCALE GENOMIC DNA]</scope>
    <source>
        <strain evidence="2">cv. Punajuju</strain>
        <tissue evidence="1">Leaves</tissue>
    </source>
</reference>
<comment type="caution">
    <text evidence="1">The sequence shown here is derived from an EMBL/GenBank/DDBJ whole genome shotgun (WGS) entry which is preliminary data.</text>
</comment>
<dbReference type="EMBL" id="CM042011">
    <property type="protein sequence ID" value="KAI3767709.1"/>
    <property type="molecule type" value="Genomic_DNA"/>
</dbReference>
<evidence type="ECO:0000313" key="1">
    <source>
        <dbReference type="EMBL" id="KAI3767709.1"/>
    </source>
</evidence>
<protein>
    <submittedName>
        <fullName evidence="1">Uncharacterized protein</fullName>
    </submittedName>
</protein>
<reference evidence="2" key="1">
    <citation type="journal article" date="2022" name="Mol. Ecol. Resour.">
        <title>The genomes of chicory, endive, great burdock and yacon provide insights into Asteraceae palaeo-polyploidization history and plant inulin production.</title>
        <authorList>
            <person name="Fan W."/>
            <person name="Wang S."/>
            <person name="Wang H."/>
            <person name="Wang A."/>
            <person name="Jiang F."/>
            <person name="Liu H."/>
            <person name="Zhao H."/>
            <person name="Xu D."/>
            <person name="Zhang Y."/>
        </authorList>
    </citation>
    <scope>NUCLEOTIDE SEQUENCE [LARGE SCALE GENOMIC DNA]</scope>
    <source>
        <strain evidence="2">cv. Punajuju</strain>
    </source>
</reference>
<proteinExistence type="predicted"/>
<organism evidence="1 2">
    <name type="scientific">Cichorium intybus</name>
    <name type="common">Chicory</name>
    <dbReference type="NCBI Taxonomy" id="13427"/>
    <lineage>
        <taxon>Eukaryota</taxon>
        <taxon>Viridiplantae</taxon>
        <taxon>Streptophyta</taxon>
        <taxon>Embryophyta</taxon>
        <taxon>Tracheophyta</taxon>
        <taxon>Spermatophyta</taxon>
        <taxon>Magnoliopsida</taxon>
        <taxon>eudicotyledons</taxon>
        <taxon>Gunneridae</taxon>
        <taxon>Pentapetalae</taxon>
        <taxon>asterids</taxon>
        <taxon>campanulids</taxon>
        <taxon>Asterales</taxon>
        <taxon>Asteraceae</taxon>
        <taxon>Cichorioideae</taxon>
        <taxon>Cichorieae</taxon>
        <taxon>Cichoriinae</taxon>
        <taxon>Cichorium</taxon>
    </lineage>
</organism>
<sequence length="76" mass="8491">MVRLKSIKPTGTSPKRFLPSRLLSSPLPSAALPRRLLPSPACCFFPSQIAALLCFSKVPEKVHRYNASDIKKVKLW</sequence>
<dbReference type="Proteomes" id="UP001055811">
    <property type="component" value="Linkage Group LG03"/>
</dbReference>
<evidence type="ECO:0000313" key="2">
    <source>
        <dbReference type="Proteomes" id="UP001055811"/>
    </source>
</evidence>